<dbReference type="Gene3D" id="3.40.50.1000">
    <property type="entry name" value="HAD superfamily/HAD-like"/>
    <property type="match status" value="1"/>
</dbReference>
<dbReference type="AlphaFoldDB" id="E7RLG0"/>
<dbReference type="EMBL" id="AEPE02000002">
    <property type="protein sequence ID" value="EFZ38325.1"/>
    <property type="molecule type" value="Genomic_DNA"/>
</dbReference>
<comment type="caution">
    <text evidence="2">The sequence shown here is derived from an EMBL/GenBank/DDBJ whole genome shotgun (WGS) entry which is preliminary data.</text>
</comment>
<dbReference type="Proteomes" id="UP000005580">
    <property type="component" value="Unassembled WGS sequence"/>
</dbReference>
<evidence type="ECO:0000313" key="2">
    <source>
        <dbReference type="EMBL" id="EFZ38325.1"/>
    </source>
</evidence>
<accession>E7RLG0</accession>
<organism evidence="2 3">
    <name type="scientific">Hoylesella oralis ATCC 33269</name>
    <dbReference type="NCBI Taxonomy" id="873533"/>
    <lineage>
        <taxon>Bacteria</taxon>
        <taxon>Pseudomonadati</taxon>
        <taxon>Bacteroidota</taxon>
        <taxon>Bacteroidia</taxon>
        <taxon>Bacteroidales</taxon>
        <taxon>Prevotellaceae</taxon>
        <taxon>Hoylesella</taxon>
    </lineage>
</organism>
<proteinExistence type="predicted"/>
<evidence type="ECO:0000256" key="1">
    <source>
        <dbReference type="SAM" id="SignalP"/>
    </source>
</evidence>
<feature type="chain" id="PRO_5003224025" description="Haloacid dehalogenase-like hydrolase" evidence="1">
    <location>
        <begin position="27"/>
        <end position="321"/>
    </location>
</feature>
<dbReference type="InterPro" id="IPR036412">
    <property type="entry name" value="HAD-like_sf"/>
</dbReference>
<dbReference type="InterPro" id="IPR023214">
    <property type="entry name" value="HAD_sf"/>
</dbReference>
<dbReference type="RefSeq" id="WP_004369412.1">
    <property type="nucleotide sequence ID" value="NZ_GL833119.1"/>
</dbReference>
<gene>
    <name evidence="2" type="ORF">HMPREF0663_10694</name>
</gene>
<sequence length="321" mass="36344">MSNLTLKKWMSLTFVFLLASLMQVSAQTFQYQKIAGWSDATNAKLKAFLESTVPMNTRKVAVFDCDGTLFGQCPHYLADEALYDYAKRMYAGKNDKKSKEKMKIVDQLLHGDNVGVEYVQNRIKFLSGMTTEEIQRLGDDMFHQKYQNKFYPQMKALLANLKNYDFELWIVSASPELLYQRFCEQQLGFMPDRILGVRSLVTVDGVTTDKMVFPVPQDEGKAEVINTFIKARPLFAAGNSRGDMEMMNTSVGLKLMLNPDNKKAEKVMGGKTAKAYWEADPNCIIEYVRDVPEGNHKYVCDEDGVKTNAATDITDAAVVVY</sequence>
<protein>
    <recommendedName>
        <fullName evidence="4">Haloacid dehalogenase-like hydrolase</fullName>
    </recommendedName>
</protein>
<dbReference type="eggNOG" id="COG0560">
    <property type="taxonomic scope" value="Bacteria"/>
</dbReference>
<dbReference type="STRING" id="28134.SAMN05444288_0181"/>
<dbReference type="Pfam" id="PF12710">
    <property type="entry name" value="HAD"/>
    <property type="match status" value="1"/>
</dbReference>
<keyword evidence="1" id="KW-0732">Signal</keyword>
<dbReference type="InterPro" id="IPR050582">
    <property type="entry name" value="HAD-like_SerB"/>
</dbReference>
<reference evidence="2" key="1">
    <citation type="submission" date="2011-01" db="EMBL/GenBank/DDBJ databases">
        <authorList>
            <person name="Muzny D."/>
            <person name="Qin X."/>
            <person name="Buhay C."/>
            <person name="Dugan-Rocha S."/>
            <person name="Ding Y."/>
            <person name="Chen G."/>
            <person name="Hawes A."/>
            <person name="Holder M."/>
            <person name="Jhangiani S."/>
            <person name="Johnson A."/>
            <person name="Khan Z."/>
            <person name="Li Z."/>
            <person name="Liu W."/>
            <person name="Liu X."/>
            <person name="Perez L."/>
            <person name="Shen H."/>
            <person name="Wang Q."/>
            <person name="Watt J."/>
            <person name="Xi L."/>
            <person name="Xin Y."/>
            <person name="Zhou J."/>
            <person name="Deng J."/>
            <person name="Jiang H."/>
            <person name="Liu Y."/>
            <person name="Qu J."/>
            <person name="Song X.-Z."/>
            <person name="Zhang L."/>
            <person name="Villasana D."/>
            <person name="Johnson A."/>
            <person name="Liu J."/>
            <person name="Liyanage D."/>
            <person name="Lorensuhewa L."/>
            <person name="Robinson T."/>
            <person name="Song A."/>
            <person name="Song B.-B."/>
            <person name="Dinh H."/>
            <person name="Thornton R."/>
            <person name="Coyle M."/>
            <person name="Francisco L."/>
            <person name="Jackson L."/>
            <person name="Javaid M."/>
            <person name="Korchina V."/>
            <person name="Kovar C."/>
            <person name="Mata R."/>
            <person name="Mathew T."/>
            <person name="Ngo R."/>
            <person name="Nguyen L."/>
            <person name="Nguyen N."/>
            <person name="Okwuonu G."/>
            <person name="Ongeri F."/>
            <person name="Pham C."/>
            <person name="Simmons D."/>
            <person name="Wilczek-Boney K."/>
            <person name="Hale W."/>
            <person name="Jakkamsetti A."/>
            <person name="Pham P."/>
            <person name="Ruth R."/>
            <person name="San Lucas F."/>
            <person name="Warren J."/>
            <person name="Zhang J."/>
            <person name="Zhao Z."/>
            <person name="Zhou C."/>
            <person name="Zhu D."/>
            <person name="Lee S."/>
            <person name="Bess C."/>
            <person name="Blankenburg K."/>
            <person name="Forbes L."/>
            <person name="Fu Q."/>
            <person name="Gubbala S."/>
            <person name="Hirani K."/>
            <person name="Jayaseelan J.C."/>
            <person name="Lara F."/>
            <person name="Munidasa M."/>
            <person name="Palculict T."/>
            <person name="Patil S."/>
            <person name="Pu L.-L."/>
            <person name="Saada N."/>
            <person name="Tang L."/>
            <person name="Weissenberger G."/>
            <person name="Zhu Y."/>
            <person name="Hemphill L."/>
            <person name="Shang Y."/>
            <person name="Youmans B."/>
            <person name="Ayvaz T."/>
            <person name="Ross M."/>
            <person name="Santibanez J."/>
            <person name="Aqrawi P."/>
            <person name="Gross S."/>
            <person name="Joshi V."/>
            <person name="Fowler G."/>
            <person name="Nazareth L."/>
            <person name="Reid J."/>
            <person name="Worley K."/>
            <person name="Petrosino J."/>
            <person name="Highlander S."/>
            <person name="Gibbs R."/>
        </authorList>
    </citation>
    <scope>NUCLEOTIDE SEQUENCE [LARGE SCALE GENOMIC DNA]</scope>
    <source>
        <strain evidence="2">ATCC 33269</strain>
    </source>
</reference>
<evidence type="ECO:0000313" key="3">
    <source>
        <dbReference type="Proteomes" id="UP000005580"/>
    </source>
</evidence>
<evidence type="ECO:0008006" key="4">
    <source>
        <dbReference type="Google" id="ProtNLM"/>
    </source>
</evidence>
<dbReference type="HOGENOM" id="CLU_876790_0_0_10"/>
<name>E7RLG0_9BACT</name>
<dbReference type="SUPFAM" id="SSF56784">
    <property type="entry name" value="HAD-like"/>
    <property type="match status" value="1"/>
</dbReference>
<dbReference type="PANTHER" id="PTHR43344">
    <property type="entry name" value="PHOSPHOSERINE PHOSPHATASE"/>
    <property type="match status" value="1"/>
</dbReference>
<keyword evidence="3" id="KW-1185">Reference proteome</keyword>
<feature type="signal peptide" evidence="1">
    <location>
        <begin position="1"/>
        <end position="26"/>
    </location>
</feature>